<reference evidence="1 2" key="1">
    <citation type="submission" date="2016-06" db="EMBL/GenBank/DDBJ databases">
        <authorList>
            <person name="Kjaerup R.B."/>
            <person name="Dalgaard T.S."/>
            <person name="Juul-Madsen H.R."/>
        </authorList>
    </citation>
    <scope>NUCLEOTIDE SEQUENCE [LARGE SCALE GENOMIC DNA]</scope>
    <source>
        <strain evidence="1">2</strain>
    </source>
</reference>
<gene>
    <name evidence="1" type="ORF">PROAA_1850010</name>
</gene>
<sequence>MLRHPTGATIFRLDEDGQYEAGANMMLSRSVVMGAVVLLAACAGYSGSNLKPGLSTLPEVVASMGEPALRWKDPDGGEQLAYPRGPAGTQTFMVFMGADGRLDRIDGVLDMAHFARIESGKSDKAAVLRLLGPSQPQWTEYFKARDELVWEWRFCDSWNRVARFDVLFDATTGIVRTTYQRSDLLGWNGVAPFCGH</sequence>
<dbReference type="AlphaFoldDB" id="A0A1A8XMB5"/>
<dbReference type="EMBL" id="FLQY01000096">
    <property type="protein sequence ID" value="SBT06314.1"/>
    <property type="molecule type" value="Genomic_DNA"/>
</dbReference>
<dbReference type="Proteomes" id="UP000199600">
    <property type="component" value="Unassembled WGS sequence"/>
</dbReference>
<proteinExistence type="predicted"/>
<keyword evidence="2" id="KW-1185">Reference proteome</keyword>
<evidence type="ECO:0008006" key="3">
    <source>
        <dbReference type="Google" id="ProtNLM"/>
    </source>
</evidence>
<name>A0A1A8XMB5_9RHOO</name>
<evidence type="ECO:0000313" key="1">
    <source>
        <dbReference type="EMBL" id="SBT06314.1"/>
    </source>
</evidence>
<protein>
    <recommendedName>
        <fullName evidence="3">Lipoprotein</fullName>
    </recommendedName>
</protein>
<accession>A0A1A8XMB5</accession>
<evidence type="ECO:0000313" key="2">
    <source>
        <dbReference type="Proteomes" id="UP000199600"/>
    </source>
</evidence>
<organism evidence="1 2">
    <name type="scientific">Candidatus Propionivibrio aalborgensis</name>
    <dbReference type="NCBI Taxonomy" id="1860101"/>
    <lineage>
        <taxon>Bacteria</taxon>
        <taxon>Pseudomonadati</taxon>
        <taxon>Pseudomonadota</taxon>
        <taxon>Betaproteobacteria</taxon>
        <taxon>Rhodocyclales</taxon>
        <taxon>Rhodocyclaceae</taxon>
        <taxon>Propionivibrio</taxon>
    </lineage>
</organism>